<dbReference type="InterPro" id="IPR050556">
    <property type="entry name" value="Type_II_TA_system_RNase"/>
</dbReference>
<sequence length="127" mass="13759">MLDTNALSAVMKARSPVLDRRLANKPFCISVVTEAEIRFGLAHRQQRTGFSALAEGVLGRIDIRPWTSTTARRYGPLRAELAALGKPLAPLDLMIAAHALAEGATLITADRAFARVPGLPIQDYEHA</sequence>
<dbReference type="InterPro" id="IPR029060">
    <property type="entry name" value="PIN-like_dom_sf"/>
</dbReference>
<dbReference type="PANTHER" id="PTHR33653:SF1">
    <property type="entry name" value="RIBONUCLEASE VAPC2"/>
    <property type="match status" value="1"/>
</dbReference>
<comment type="similarity">
    <text evidence="7 8">Belongs to the PINc/VapC protein family.</text>
</comment>
<dbReference type="InterPro" id="IPR002716">
    <property type="entry name" value="PIN_dom"/>
</dbReference>
<accession>A0A9X0WG28</accession>
<dbReference type="GO" id="GO:0004540">
    <property type="term" value="F:RNA nuclease activity"/>
    <property type="evidence" value="ECO:0007669"/>
    <property type="project" value="InterPro"/>
</dbReference>
<feature type="binding site" evidence="8">
    <location>
        <position position="3"/>
    </location>
    <ligand>
        <name>Mg(2+)</name>
        <dbReference type="ChEBI" id="CHEBI:18420"/>
    </ligand>
</feature>
<dbReference type="AlphaFoldDB" id="A0A9X0WG28"/>
<keyword evidence="4 8" id="KW-0479">Metal-binding</keyword>
<keyword evidence="8" id="KW-0800">Toxin</keyword>
<comment type="cofactor">
    <cofactor evidence="1 8">
        <name>Mg(2+)</name>
        <dbReference type="ChEBI" id="CHEBI:18420"/>
    </cofactor>
</comment>
<dbReference type="Gene3D" id="3.40.50.1010">
    <property type="entry name" value="5'-nuclease"/>
    <property type="match status" value="1"/>
</dbReference>
<dbReference type="PANTHER" id="PTHR33653">
    <property type="entry name" value="RIBONUCLEASE VAPC2"/>
    <property type="match status" value="1"/>
</dbReference>
<dbReference type="EMBL" id="NRSD01000003">
    <property type="protein sequence ID" value="MBK1644039.1"/>
    <property type="molecule type" value="Genomic_DNA"/>
</dbReference>
<evidence type="ECO:0000256" key="5">
    <source>
        <dbReference type="ARBA" id="ARBA00022801"/>
    </source>
</evidence>
<evidence type="ECO:0000256" key="3">
    <source>
        <dbReference type="ARBA" id="ARBA00022722"/>
    </source>
</evidence>
<keyword evidence="3 8" id="KW-0540">Nuclease</keyword>
<feature type="binding site" evidence="8">
    <location>
        <position position="92"/>
    </location>
    <ligand>
        <name>Mg(2+)</name>
        <dbReference type="ChEBI" id="CHEBI:18420"/>
    </ligand>
</feature>
<proteinExistence type="inferred from homology"/>
<comment type="function">
    <text evidence="8">Toxic component of a toxin-antitoxin (TA) system. An RNase.</text>
</comment>
<comment type="caution">
    <text evidence="10">The sequence shown here is derived from an EMBL/GenBank/DDBJ whole genome shotgun (WGS) entry which is preliminary data.</text>
</comment>
<name>A0A9X0WG28_9GAMM</name>
<evidence type="ECO:0000256" key="6">
    <source>
        <dbReference type="ARBA" id="ARBA00022842"/>
    </source>
</evidence>
<keyword evidence="5 8" id="KW-0378">Hydrolase</keyword>
<dbReference type="HAMAP" id="MF_00265">
    <property type="entry name" value="VapC_Nob1"/>
    <property type="match status" value="1"/>
</dbReference>
<keyword evidence="6 8" id="KW-0460">Magnesium</keyword>
<evidence type="ECO:0000256" key="4">
    <source>
        <dbReference type="ARBA" id="ARBA00022723"/>
    </source>
</evidence>
<evidence type="ECO:0000256" key="1">
    <source>
        <dbReference type="ARBA" id="ARBA00001946"/>
    </source>
</evidence>
<organism evidence="10 11">
    <name type="scientific">Thiocapsa imhoffii</name>
    <dbReference type="NCBI Taxonomy" id="382777"/>
    <lineage>
        <taxon>Bacteria</taxon>
        <taxon>Pseudomonadati</taxon>
        <taxon>Pseudomonadota</taxon>
        <taxon>Gammaproteobacteria</taxon>
        <taxon>Chromatiales</taxon>
        <taxon>Chromatiaceae</taxon>
        <taxon>Thiocapsa</taxon>
    </lineage>
</organism>
<dbReference type="EC" id="3.1.-.-" evidence="8"/>
<protein>
    <recommendedName>
        <fullName evidence="8">Ribonuclease VapC</fullName>
        <shortName evidence="8">RNase VapC</shortName>
        <ecNumber evidence="8">3.1.-.-</ecNumber>
    </recommendedName>
    <alternativeName>
        <fullName evidence="8">Toxin VapC</fullName>
    </alternativeName>
</protein>
<evidence type="ECO:0000256" key="8">
    <source>
        <dbReference type="HAMAP-Rule" id="MF_00265"/>
    </source>
</evidence>
<dbReference type="GO" id="GO:0090729">
    <property type="term" value="F:toxin activity"/>
    <property type="evidence" value="ECO:0007669"/>
    <property type="project" value="UniProtKB-KW"/>
</dbReference>
<dbReference type="InterPro" id="IPR022907">
    <property type="entry name" value="VapC_family"/>
</dbReference>
<dbReference type="GO" id="GO:0016787">
    <property type="term" value="F:hydrolase activity"/>
    <property type="evidence" value="ECO:0007669"/>
    <property type="project" value="UniProtKB-KW"/>
</dbReference>
<dbReference type="Pfam" id="PF01850">
    <property type="entry name" value="PIN"/>
    <property type="match status" value="1"/>
</dbReference>
<evidence type="ECO:0000256" key="2">
    <source>
        <dbReference type="ARBA" id="ARBA00022649"/>
    </source>
</evidence>
<evidence type="ECO:0000259" key="9">
    <source>
        <dbReference type="Pfam" id="PF01850"/>
    </source>
</evidence>
<dbReference type="GO" id="GO:0000287">
    <property type="term" value="F:magnesium ion binding"/>
    <property type="evidence" value="ECO:0007669"/>
    <property type="project" value="UniProtKB-UniRule"/>
</dbReference>
<dbReference type="CDD" id="cd18740">
    <property type="entry name" value="PIN_VapC4-5_FitB-like"/>
    <property type="match status" value="1"/>
</dbReference>
<reference evidence="10 11" key="1">
    <citation type="journal article" date="2020" name="Microorganisms">
        <title>Osmotic Adaptation and Compatible Solute Biosynthesis of Phototrophic Bacteria as Revealed from Genome Analyses.</title>
        <authorList>
            <person name="Imhoff J.F."/>
            <person name="Rahn T."/>
            <person name="Kunzel S."/>
            <person name="Keller A."/>
            <person name="Neulinger S.C."/>
        </authorList>
    </citation>
    <scope>NUCLEOTIDE SEQUENCE [LARGE SCALE GENOMIC DNA]</scope>
    <source>
        <strain evidence="10 11">DSM 21303</strain>
    </source>
</reference>
<evidence type="ECO:0000313" key="10">
    <source>
        <dbReference type="EMBL" id="MBK1644039.1"/>
    </source>
</evidence>
<dbReference type="SUPFAM" id="SSF88723">
    <property type="entry name" value="PIN domain-like"/>
    <property type="match status" value="1"/>
</dbReference>
<keyword evidence="11" id="KW-1185">Reference proteome</keyword>
<evidence type="ECO:0000256" key="7">
    <source>
        <dbReference type="ARBA" id="ARBA00038093"/>
    </source>
</evidence>
<feature type="domain" description="PIN" evidence="9">
    <location>
        <begin position="1"/>
        <end position="118"/>
    </location>
</feature>
<evidence type="ECO:0000313" key="11">
    <source>
        <dbReference type="Proteomes" id="UP001138802"/>
    </source>
</evidence>
<gene>
    <name evidence="8" type="primary">vapC</name>
    <name evidence="10" type="ORF">CKO25_05085</name>
</gene>
<dbReference type="Proteomes" id="UP001138802">
    <property type="component" value="Unassembled WGS sequence"/>
</dbReference>
<keyword evidence="2 8" id="KW-1277">Toxin-antitoxin system</keyword>